<dbReference type="OrthoDB" id="19653at2759"/>
<keyword evidence="1" id="KW-1133">Transmembrane helix</keyword>
<dbReference type="Proteomes" id="UP000326268">
    <property type="component" value="Unassembled WGS sequence"/>
</dbReference>
<feature type="transmembrane region" description="Helical" evidence="1">
    <location>
        <begin position="342"/>
        <end position="365"/>
    </location>
</feature>
<gene>
    <name evidence="2" type="ORF">BDV27DRAFT_157280</name>
</gene>
<accession>A0A5N7A5U9</accession>
<organism evidence="2 3">
    <name type="scientific">Aspergillus caelatus</name>
    <dbReference type="NCBI Taxonomy" id="61420"/>
    <lineage>
        <taxon>Eukaryota</taxon>
        <taxon>Fungi</taxon>
        <taxon>Dikarya</taxon>
        <taxon>Ascomycota</taxon>
        <taxon>Pezizomycotina</taxon>
        <taxon>Eurotiomycetes</taxon>
        <taxon>Eurotiomycetidae</taxon>
        <taxon>Eurotiales</taxon>
        <taxon>Aspergillaceae</taxon>
        <taxon>Aspergillus</taxon>
        <taxon>Aspergillus subgen. Circumdati</taxon>
    </lineage>
</organism>
<dbReference type="InterPro" id="IPR029058">
    <property type="entry name" value="AB_hydrolase_fold"/>
</dbReference>
<dbReference type="GeneID" id="43656927"/>
<proteinExistence type="predicted"/>
<dbReference type="EMBL" id="ML737638">
    <property type="protein sequence ID" value="KAE8365085.1"/>
    <property type="molecule type" value="Genomic_DNA"/>
</dbReference>
<name>A0A5N7A5U9_9EURO</name>
<keyword evidence="1" id="KW-0812">Transmembrane</keyword>
<feature type="transmembrane region" description="Helical" evidence="1">
    <location>
        <begin position="297"/>
        <end position="317"/>
    </location>
</feature>
<evidence type="ECO:0000313" key="3">
    <source>
        <dbReference type="Proteomes" id="UP000326268"/>
    </source>
</evidence>
<reference evidence="2 3" key="1">
    <citation type="submission" date="2019-04" db="EMBL/GenBank/DDBJ databases">
        <title>Friends and foes A comparative genomics studyof 23 Aspergillus species from section Flavi.</title>
        <authorList>
            <consortium name="DOE Joint Genome Institute"/>
            <person name="Kjaerbolling I."/>
            <person name="Vesth T."/>
            <person name="Frisvad J.C."/>
            <person name="Nybo J.L."/>
            <person name="Theobald S."/>
            <person name="Kildgaard S."/>
            <person name="Isbrandt T."/>
            <person name="Kuo A."/>
            <person name="Sato A."/>
            <person name="Lyhne E.K."/>
            <person name="Kogle M.E."/>
            <person name="Wiebenga A."/>
            <person name="Kun R.S."/>
            <person name="Lubbers R.J."/>
            <person name="Makela M.R."/>
            <person name="Barry K."/>
            <person name="Chovatia M."/>
            <person name="Clum A."/>
            <person name="Daum C."/>
            <person name="Haridas S."/>
            <person name="He G."/>
            <person name="LaButti K."/>
            <person name="Lipzen A."/>
            <person name="Mondo S."/>
            <person name="Riley R."/>
            <person name="Salamov A."/>
            <person name="Simmons B.A."/>
            <person name="Magnuson J.K."/>
            <person name="Henrissat B."/>
            <person name="Mortensen U.H."/>
            <person name="Larsen T.O."/>
            <person name="Devries R.P."/>
            <person name="Grigoriev I.V."/>
            <person name="Machida M."/>
            <person name="Baker S.E."/>
            <person name="Andersen M.R."/>
        </authorList>
    </citation>
    <scope>NUCLEOTIDE SEQUENCE [LARGE SCALE GENOMIC DNA]</scope>
    <source>
        <strain evidence="2 3">CBS 763.97</strain>
    </source>
</reference>
<feature type="transmembrane region" description="Helical" evidence="1">
    <location>
        <begin position="438"/>
        <end position="457"/>
    </location>
</feature>
<dbReference type="AlphaFoldDB" id="A0A5N7A5U9"/>
<feature type="transmembrane region" description="Helical" evidence="1">
    <location>
        <begin position="223"/>
        <end position="243"/>
    </location>
</feature>
<evidence type="ECO:0000256" key="1">
    <source>
        <dbReference type="SAM" id="Phobius"/>
    </source>
</evidence>
<sequence length="468" mass="52470">MFIYRWLFRLAMKFLKFHSPEGGRKLVYSAVAGHEICMDYYIPPATGSLPAMIYYHGGGMTTGSRREGPCPDWIYHGVCIDTTRIAVAGFSAGAYSTRAACVYADPKPAALISVFGLGGNVLLDHWTRPRPPTSFVKYFDMGSVPALLADKTVISESTLDRFLSTIHWEMAFFRLAYLSASLNAPTPKTLQVLQYFGCMGSAWIVMIMESCRHKSFAQILNQISIWGLACMFVGPNLILPLYYTVNFPDGRPDSQEAILENEVLINYLPTWKALFFFIPFSLQHLPATYALSEEVRIHRAMIVCFWPAWLVGTAYLMQTRPNHDCLRSSTTRHSIMQRLRSGYVFSFYVAVVSHLGTVLWCLSLGETPGRAMYAMFVPPVPWAPHLTSNPQEFVFSVSKCAYAVSSTAMCVWALVAYLRTCEQQRRTSTGVTGVVLKLLLILGIGGPYAVAMQLLIWRNDVLNDTQKN</sequence>
<dbReference type="RefSeq" id="XP_031928166.1">
    <property type="nucleotide sequence ID" value="XM_032072481.1"/>
</dbReference>
<dbReference type="Gene3D" id="3.40.50.1820">
    <property type="entry name" value="alpha/beta hydrolase"/>
    <property type="match status" value="2"/>
</dbReference>
<feature type="transmembrane region" description="Helical" evidence="1">
    <location>
        <begin position="393"/>
        <end position="418"/>
    </location>
</feature>
<dbReference type="SUPFAM" id="SSF53474">
    <property type="entry name" value="alpha/beta-Hydrolases"/>
    <property type="match status" value="1"/>
</dbReference>
<evidence type="ECO:0000313" key="2">
    <source>
        <dbReference type="EMBL" id="KAE8365085.1"/>
    </source>
</evidence>
<keyword evidence="1" id="KW-0472">Membrane</keyword>
<keyword evidence="3" id="KW-1185">Reference proteome</keyword>
<protein>
    <submittedName>
        <fullName evidence="2">Uncharacterized protein</fullName>
    </submittedName>
</protein>